<dbReference type="EMBL" id="CP077107">
    <property type="protein sequence ID" value="QXO95133.1"/>
    <property type="molecule type" value="Genomic_DNA"/>
</dbReference>
<sequence length="82" mass="9460">MTLYKPCCPADALRRIKMIPINGIPTGITMLNEIIAEVKEMNLNSEQQIKETLLKRVKVYNYISKGAEELYMKAIMAEYYKS</sequence>
<protein>
    <submittedName>
        <fullName evidence="1">Uncharacterized protein</fullName>
    </submittedName>
</protein>
<organism evidence="1 2">
    <name type="scientific">Methanospirillum hungatei</name>
    <dbReference type="NCBI Taxonomy" id="2203"/>
    <lineage>
        <taxon>Archaea</taxon>
        <taxon>Methanobacteriati</taxon>
        <taxon>Methanobacteriota</taxon>
        <taxon>Stenosarchaea group</taxon>
        <taxon>Methanomicrobia</taxon>
        <taxon>Methanomicrobiales</taxon>
        <taxon>Methanospirillaceae</taxon>
        <taxon>Methanospirillum</taxon>
    </lineage>
</organism>
<dbReference type="OrthoDB" id="115867at2157"/>
<reference evidence="1 2" key="1">
    <citation type="submission" date="2021-06" db="EMBL/GenBank/DDBJ databases">
        <title>Complete genome sequence of the secondary alcohol utilizing methanogen Methanospirillum hungatei strain GP1.</title>
        <authorList>
            <person name="Day L.A."/>
            <person name="Costa K.C."/>
        </authorList>
    </citation>
    <scope>NUCLEOTIDE SEQUENCE [LARGE SCALE GENOMIC DNA]</scope>
    <source>
        <strain evidence="1 2">GP1</strain>
    </source>
</reference>
<gene>
    <name evidence="1" type="ORF">KSK55_01590</name>
</gene>
<accession>A0A8F5VQ63</accession>
<name>A0A8F5VQ63_METHU</name>
<proteinExistence type="predicted"/>
<dbReference type="AlphaFoldDB" id="A0A8F5VQ63"/>
<evidence type="ECO:0000313" key="2">
    <source>
        <dbReference type="Proteomes" id="UP000694228"/>
    </source>
</evidence>
<evidence type="ECO:0000313" key="1">
    <source>
        <dbReference type="EMBL" id="QXO95133.1"/>
    </source>
</evidence>
<dbReference type="Proteomes" id="UP000694228">
    <property type="component" value="Chromosome"/>
</dbReference>